<protein>
    <submittedName>
        <fullName evidence="2">Uncharacterized protein</fullName>
    </submittedName>
</protein>
<evidence type="ECO:0000313" key="2">
    <source>
        <dbReference type="EMBL" id="SHJ42709.1"/>
    </source>
</evidence>
<proteinExistence type="predicted"/>
<organism evidence="2 3">
    <name type="scientific">Pseudobutyrivibrio xylanivorans DSM 14809</name>
    <dbReference type="NCBI Taxonomy" id="1123012"/>
    <lineage>
        <taxon>Bacteria</taxon>
        <taxon>Bacillati</taxon>
        <taxon>Bacillota</taxon>
        <taxon>Clostridia</taxon>
        <taxon>Lachnospirales</taxon>
        <taxon>Lachnospiraceae</taxon>
        <taxon>Pseudobutyrivibrio</taxon>
    </lineage>
</organism>
<reference evidence="2 3" key="1">
    <citation type="submission" date="2016-11" db="EMBL/GenBank/DDBJ databases">
        <authorList>
            <person name="Jaros S."/>
            <person name="Januszkiewicz K."/>
            <person name="Wedrychowicz H."/>
        </authorList>
    </citation>
    <scope>NUCLEOTIDE SEQUENCE [LARGE SCALE GENOMIC DNA]</scope>
    <source>
        <strain evidence="2 3">DSM 14809</strain>
    </source>
</reference>
<keyword evidence="1" id="KW-1133">Transmembrane helix</keyword>
<evidence type="ECO:0000256" key="1">
    <source>
        <dbReference type="SAM" id="Phobius"/>
    </source>
</evidence>
<keyword evidence="1" id="KW-0472">Membrane</keyword>
<evidence type="ECO:0000313" key="3">
    <source>
        <dbReference type="Proteomes" id="UP000184185"/>
    </source>
</evidence>
<dbReference type="AlphaFoldDB" id="A0A1M6J7M2"/>
<dbReference type="EMBL" id="FQYQ01000021">
    <property type="protein sequence ID" value="SHJ42709.1"/>
    <property type="molecule type" value="Genomic_DNA"/>
</dbReference>
<accession>A0A1M6J7M2</accession>
<keyword evidence="3" id="KW-1185">Reference proteome</keyword>
<sequence>MSEVKEKDSSSLALIMLLVIIAISGLIVILLHSYLERNVGIETTKSISMEDTFSYSTGGMTFAIPSNYEETESLTISENSTIILGDEALDHLWVSYFVSESVLYEKIDELAVSMIPDAARQSSETTYIDGTKTFLYTYTGTMEGKQYYAHVAMILNTDNNHVIYAIYVTPFDSGRDIADFKALLKEARETGEGDTDGSSRRVYYVEN</sequence>
<keyword evidence="1" id="KW-0812">Transmembrane</keyword>
<dbReference type="Proteomes" id="UP000184185">
    <property type="component" value="Unassembled WGS sequence"/>
</dbReference>
<name>A0A1M6J7M2_PSEXY</name>
<gene>
    <name evidence="2" type="ORF">SAMN02745725_02528</name>
</gene>
<dbReference type="RefSeq" id="WP_072918628.1">
    <property type="nucleotide sequence ID" value="NZ_FQYQ01000021.1"/>
</dbReference>
<feature type="transmembrane region" description="Helical" evidence="1">
    <location>
        <begin position="12"/>
        <end position="35"/>
    </location>
</feature>
<dbReference type="OrthoDB" id="9830262at2"/>